<accession>A0A194WTM1</accession>
<evidence type="ECO:0000313" key="3">
    <source>
        <dbReference type="Proteomes" id="UP000070700"/>
    </source>
</evidence>
<dbReference type="PROSITE" id="PS51186">
    <property type="entry name" value="GNAT"/>
    <property type="match status" value="1"/>
</dbReference>
<keyword evidence="3" id="KW-1185">Reference proteome</keyword>
<dbReference type="Proteomes" id="UP000070700">
    <property type="component" value="Unassembled WGS sequence"/>
</dbReference>
<dbReference type="GO" id="GO:0016747">
    <property type="term" value="F:acyltransferase activity, transferring groups other than amino-acyl groups"/>
    <property type="evidence" value="ECO:0007669"/>
    <property type="project" value="InterPro"/>
</dbReference>
<organism evidence="2 3">
    <name type="scientific">Mollisia scopiformis</name>
    <name type="common">Conifer needle endophyte fungus</name>
    <name type="synonym">Phialocephala scopiformis</name>
    <dbReference type="NCBI Taxonomy" id="149040"/>
    <lineage>
        <taxon>Eukaryota</taxon>
        <taxon>Fungi</taxon>
        <taxon>Dikarya</taxon>
        <taxon>Ascomycota</taxon>
        <taxon>Pezizomycotina</taxon>
        <taxon>Leotiomycetes</taxon>
        <taxon>Helotiales</taxon>
        <taxon>Mollisiaceae</taxon>
        <taxon>Mollisia</taxon>
    </lineage>
</organism>
<dbReference type="AlphaFoldDB" id="A0A194WTM1"/>
<dbReference type="InterPro" id="IPR052523">
    <property type="entry name" value="Trichothecene_AcTrans"/>
</dbReference>
<name>A0A194WTM1_MOLSC</name>
<dbReference type="SUPFAM" id="SSF55729">
    <property type="entry name" value="Acyl-CoA N-acyltransferases (Nat)"/>
    <property type="match status" value="1"/>
</dbReference>
<proteinExistence type="predicted"/>
<dbReference type="CDD" id="cd04301">
    <property type="entry name" value="NAT_SF"/>
    <property type="match status" value="1"/>
</dbReference>
<dbReference type="PANTHER" id="PTHR42791:SF5">
    <property type="entry name" value="HYPOTHETICAL ACETYLTRANSFERASE (EUROFUNG)"/>
    <property type="match status" value="1"/>
</dbReference>
<dbReference type="KEGG" id="psco:LY89DRAFT_594970"/>
<dbReference type="Pfam" id="PF00583">
    <property type="entry name" value="Acetyltransf_1"/>
    <property type="match status" value="1"/>
</dbReference>
<dbReference type="RefSeq" id="XP_018065384.1">
    <property type="nucleotide sequence ID" value="XM_018209834.1"/>
</dbReference>
<dbReference type="Gene3D" id="3.40.630.30">
    <property type="match status" value="1"/>
</dbReference>
<protein>
    <recommendedName>
        <fullName evidence="1">N-acetyltransferase domain-containing protein</fullName>
    </recommendedName>
</protein>
<dbReference type="EMBL" id="KQ947427">
    <property type="protein sequence ID" value="KUJ11029.1"/>
    <property type="molecule type" value="Genomic_DNA"/>
</dbReference>
<gene>
    <name evidence="2" type="ORF">LY89DRAFT_594970</name>
</gene>
<dbReference type="PANTHER" id="PTHR42791">
    <property type="entry name" value="GNAT FAMILY ACETYLTRANSFERASE"/>
    <property type="match status" value="1"/>
</dbReference>
<reference evidence="2 3" key="1">
    <citation type="submission" date="2015-10" db="EMBL/GenBank/DDBJ databases">
        <title>Full genome of DAOMC 229536 Phialocephala scopiformis, a fungal endophyte of spruce producing the potent anti-insectan compound rugulosin.</title>
        <authorList>
            <consortium name="DOE Joint Genome Institute"/>
            <person name="Walker A.K."/>
            <person name="Frasz S.L."/>
            <person name="Seifert K.A."/>
            <person name="Miller J.D."/>
            <person name="Mondo S.J."/>
            <person name="Labutti K."/>
            <person name="Lipzen A."/>
            <person name="Dockter R."/>
            <person name="Kennedy M."/>
            <person name="Grigoriev I.V."/>
            <person name="Spatafora J.W."/>
        </authorList>
    </citation>
    <scope>NUCLEOTIDE SEQUENCE [LARGE SCALE GENOMIC DNA]</scope>
    <source>
        <strain evidence="2 3">CBS 120377</strain>
    </source>
</reference>
<sequence>MDSKFKLSEVKSREDFDEITRVIWDAFEHPLNPFLRIMFYLKSDGPEHRTIAKAACSQGLFEIHSGDASSRWVKINELGTGKMTACANWNLHETNPYELPEDPPIATWWPEGEGRNFATKFYTQCVSHKPTMYNKPHLYLNISATMPTFQRKGVGGMLVEWGLKWADEMGLESFTEATQVGKPLYEHYGFSVIDVITVDKTSMAIENPSEEWKELERRLLPNIQCVLVKHEDLEVAHN</sequence>
<dbReference type="InterPro" id="IPR016181">
    <property type="entry name" value="Acyl_CoA_acyltransferase"/>
</dbReference>
<dbReference type="InParanoid" id="A0A194WTM1"/>
<dbReference type="InterPro" id="IPR000182">
    <property type="entry name" value="GNAT_dom"/>
</dbReference>
<dbReference type="GeneID" id="28819560"/>
<evidence type="ECO:0000313" key="2">
    <source>
        <dbReference type="EMBL" id="KUJ11029.1"/>
    </source>
</evidence>
<dbReference type="OrthoDB" id="4738875at2759"/>
<feature type="domain" description="N-acetyltransferase" evidence="1">
    <location>
        <begin position="73"/>
        <end position="208"/>
    </location>
</feature>
<evidence type="ECO:0000259" key="1">
    <source>
        <dbReference type="PROSITE" id="PS51186"/>
    </source>
</evidence>